<evidence type="ECO:0000259" key="7">
    <source>
        <dbReference type="SMART" id="SM00829"/>
    </source>
</evidence>
<dbReference type="OrthoDB" id="256333at2759"/>
<dbReference type="HOGENOM" id="CLU_026673_11_3_1"/>
<evidence type="ECO:0000256" key="5">
    <source>
        <dbReference type="ARBA" id="ARBA00023002"/>
    </source>
</evidence>
<dbReference type="InterPro" id="IPR020843">
    <property type="entry name" value="ER"/>
</dbReference>
<dbReference type="Proteomes" id="UP000027265">
    <property type="component" value="Unassembled WGS sequence"/>
</dbReference>
<dbReference type="GO" id="GO:0016491">
    <property type="term" value="F:oxidoreductase activity"/>
    <property type="evidence" value="ECO:0007669"/>
    <property type="project" value="UniProtKB-KW"/>
</dbReference>
<evidence type="ECO:0000313" key="8">
    <source>
        <dbReference type="EMBL" id="KDQ63098.1"/>
    </source>
</evidence>
<protein>
    <recommendedName>
        <fullName evidence="7">Enoyl reductase (ER) domain-containing protein</fullName>
    </recommendedName>
</protein>
<evidence type="ECO:0000313" key="9">
    <source>
        <dbReference type="Proteomes" id="UP000027265"/>
    </source>
</evidence>
<evidence type="ECO:0000256" key="6">
    <source>
        <dbReference type="RuleBase" id="RU361277"/>
    </source>
</evidence>
<dbReference type="STRING" id="933084.A0A067Q7S4"/>
<keyword evidence="5" id="KW-0560">Oxidoreductase</keyword>
<name>A0A067Q7S4_9AGAM</name>
<proteinExistence type="inferred from homology"/>
<comment type="similarity">
    <text evidence="2 6">Belongs to the zinc-containing alcohol dehydrogenase family.</text>
</comment>
<keyword evidence="4 6" id="KW-0862">Zinc</keyword>
<organism evidence="8 9">
    <name type="scientific">Jaapia argillacea MUCL 33604</name>
    <dbReference type="NCBI Taxonomy" id="933084"/>
    <lineage>
        <taxon>Eukaryota</taxon>
        <taxon>Fungi</taxon>
        <taxon>Dikarya</taxon>
        <taxon>Basidiomycota</taxon>
        <taxon>Agaricomycotina</taxon>
        <taxon>Agaricomycetes</taxon>
        <taxon>Agaricomycetidae</taxon>
        <taxon>Jaapiales</taxon>
        <taxon>Jaapiaceae</taxon>
        <taxon>Jaapia</taxon>
    </lineage>
</organism>
<dbReference type="PROSITE" id="PS00059">
    <property type="entry name" value="ADH_ZINC"/>
    <property type="match status" value="1"/>
</dbReference>
<keyword evidence="9" id="KW-1185">Reference proteome</keyword>
<sequence length="345" mass="36353">MKALVYNGTQGFALEERPIPQISSATDAIVRLAKTTICGTDLHILHGDIPSAKPGLILGHEGVGTVETVGSEVNTFKPGDRVIISCITSCSTCDYCRRSMPSHCTSGGPLLGHIIDGTHAEFVRIPYADFSLHKTPVGVDDSSLVMVSDTLPTALECGVIPGKVQPGSSVAIIGAGPIGLSTVIISQLYEPSMIIVINRDKNRLQIAKKLGATHIVEFGPDAARQVLDITGGRGADTVIEAAGVPATFELCQEIVAVGGTIANVGVHGSKADLHLEKLWHKNIVITSRLVDTVTCPKLIELLASGSLVVKPLATHTFKFGEIEQAYSSFASAAANKAIKMIIDFE</sequence>
<dbReference type="SUPFAM" id="SSF51735">
    <property type="entry name" value="NAD(P)-binding Rossmann-fold domains"/>
    <property type="match status" value="1"/>
</dbReference>
<accession>A0A067Q7S4</accession>
<dbReference type="EMBL" id="KL197710">
    <property type="protein sequence ID" value="KDQ63098.1"/>
    <property type="molecule type" value="Genomic_DNA"/>
</dbReference>
<dbReference type="Gene3D" id="3.90.180.10">
    <property type="entry name" value="Medium-chain alcohol dehydrogenases, catalytic domain"/>
    <property type="match status" value="1"/>
</dbReference>
<keyword evidence="3 6" id="KW-0479">Metal-binding</keyword>
<dbReference type="SUPFAM" id="SSF50129">
    <property type="entry name" value="GroES-like"/>
    <property type="match status" value="1"/>
</dbReference>
<dbReference type="CDD" id="cd08286">
    <property type="entry name" value="FDH_like_ADH2"/>
    <property type="match status" value="1"/>
</dbReference>
<dbReference type="GO" id="GO:0008270">
    <property type="term" value="F:zinc ion binding"/>
    <property type="evidence" value="ECO:0007669"/>
    <property type="project" value="InterPro"/>
</dbReference>
<dbReference type="InterPro" id="IPR036291">
    <property type="entry name" value="NAD(P)-bd_dom_sf"/>
</dbReference>
<dbReference type="InterPro" id="IPR002328">
    <property type="entry name" value="ADH_Zn_CS"/>
</dbReference>
<gene>
    <name evidence="8" type="ORF">JAAARDRAFT_188713</name>
</gene>
<reference evidence="9" key="1">
    <citation type="journal article" date="2014" name="Proc. Natl. Acad. Sci. U.S.A.">
        <title>Extensive sampling of basidiomycete genomes demonstrates inadequacy of the white-rot/brown-rot paradigm for wood decay fungi.</title>
        <authorList>
            <person name="Riley R."/>
            <person name="Salamov A.A."/>
            <person name="Brown D.W."/>
            <person name="Nagy L.G."/>
            <person name="Floudas D."/>
            <person name="Held B.W."/>
            <person name="Levasseur A."/>
            <person name="Lombard V."/>
            <person name="Morin E."/>
            <person name="Otillar R."/>
            <person name="Lindquist E.A."/>
            <person name="Sun H."/>
            <person name="LaButti K.M."/>
            <person name="Schmutz J."/>
            <person name="Jabbour D."/>
            <person name="Luo H."/>
            <person name="Baker S.E."/>
            <person name="Pisabarro A.G."/>
            <person name="Walton J.D."/>
            <person name="Blanchette R.A."/>
            <person name="Henrissat B."/>
            <person name="Martin F."/>
            <person name="Cullen D."/>
            <person name="Hibbett D.S."/>
            <person name="Grigoriev I.V."/>
        </authorList>
    </citation>
    <scope>NUCLEOTIDE SEQUENCE [LARGE SCALE GENOMIC DNA]</scope>
    <source>
        <strain evidence="9">MUCL 33604</strain>
    </source>
</reference>
<dbReference type="Pfam" id="PF00107">
    <property type="entry name" value="ADH_zinc_N"/>
    <property type="match status" value="1"/>
</dbReference>
<comment type="cofactor">
    <cofactor evidence="1 6">
        <name>Zn(2+)</name>
        <dbReference type="ChEBI" id="CHEBI:29105"/>
    </cofactor>
</comment>
<evidence type="ECO:0000256" key="1">
    <source>
        <dbReference type="ARBA" id="ARBA00001947"/>
    </source>
</evidence>
<dbReference type="InterPro" id="IPR011032">
    <property type="entry name" value="GroES-like_sf"/>
</dbReference>
<dbReference type="AlphaFoldDB" id="A0A067Q7S4"/>
<dbReference type="Gene3D" id="3.40.50.720">
    <property type="entry name" value="NAD(P)-binding Rossmann-like Domain"/>
    <property type="match status" value="1"/>
</dbReference>
<evidence type="ECO:0000256" key="3">
    <source>
        <dbReference type="ARBA" id="ARBA00022723"/>
    </source>
</evidence>
<dbReference type="InterPro" id="IPR013154">
    <property type="entry name" value="ADH-like_N"/>
</dbReference>
<evidence type="ECO:0000256" key="2">
    <source>
        <dbReference type="ARBA" id="ARBA00008072"/>
    </source>
</evidence>
<dbReference type="PANTHER" id="PTHR42813:SF4">
    <property type="entry name" value="NADP-DEPENDENT ISOPROPANOL DEHYDROGENASE"/>
    <property type="match status" value="1"/>
</dbReference>
<dbReference type="Pfam" id="PF08240">
    <property type="entry name" value="ADH_N"/>
    <property type="match status" value="1"/>
</dbReference>
<dbReference type="InParanoid" id="A0A067Q7S4"/>
<dbReference type="SMART" id="SM00829">
    <property type="entry name" value="PKS_ER"/>
    <property type="match status" value="1"/>
</dbReference>
<evidence type="ECO:0000256" key="4">
    <source>
        <dbReference type="ARBA" id="ARBA00022833"/>
    </source>
</evidence>
<dbReference type="InterPro" id="IPR013149">
    <property type="entry name" value="ADH-like_C"/>
</dbReference>
<dbReference type="PANTHER" id="PTHR42813">
    <property type="entry name" value="ZINC-TYPE ALCOHOL DEHYDROGENASE-LIKE"/>
    <property type="match status" value="1"/>
</dbReference>
<feature type="domain" description="Enoyl reductase (ER)" evidence="7">
    <location>
        <begin position="8"/>
        <end position="342"/>
    </location>
</feature>